<dbReference type="PANTHER" id="PTHR28594:SF1">
    <property type="entry name" value="ATR-INTERACTING PROTEIN"/>
    <property type="match status" value="1"/>
</dbReference>
<dbReference type="AlphaFoldDB" id="A0A670J3H8"/>
<dbReference type="OrthoDB" id="6428926at2759"/>
<dbReference type="GeneTree" id="ENSGT00390000012850"/>
<dbReference type="CTD" id="84126"/>
<dbReference type="InterPro" id="IPR033349">
    <property type="entry name" value="ATRIP"/>
</dbReference>
<evidence type="ECO:0000313" key="3">
    <source>
        <dbReference type="Ensembl" id="ENSPMRP00000018811.1"/>
    </source>
</evidence>
<dbReference type="KEGG" id="pmua:114591609"/>
<dbReference type="PANTHER" id="PTHR28594">
    <property type="entry name" value="ATR-INTERACTING PROTEIN"/>
    <property type="match status" value="1"/>
</dbReference>
<dbReference type="GO" id="GO:0006281">
    <property type="term" value="P:DNA repair"/>
    <property type="evidence" value="ECO:0007669"/>
    <property type="project" value="TreeGrafter"/>
</dbReference>
<dbReference type="Proteomes" id="UP000472272">
    <property type="component" value="Chromosome 2"/>
</dbReference>
<keyword evidence="4" id="KW-1185">Reference proteome</keyword>
<dbReference type="GO" id="GO:0000077">
    <property type="term" value="P:DNA damage checkpoint signaling"/>
    <property type="evidence" value="ECO:0007669"/>
    <property type="project" value="InterPro"/>
</dbReference>
<dbReference type="RefSeq" id="XP_028574666.1">
    <property type="nucleotide sequence ID" value="XM_028718833.1"/>
</dbReference>
<evidence type="ECO:0000256" key="2">
    <source>
        <dbReference type="SAM" id="MobiDB-lite"/>
    </source>
</evidence>
<organism evidence="3 4">
    <name type="scientific">Podarcis muralis</name>
    <name type="common">Wall lizard</name>
    <name type="synonym">Lacerta muralis</name>
    <dbReference type="NCBI Taxonomy" id="64176"/>
    <lineage>
        <taxon>Eukaryota</taxon>
        <taxon>Metazoa</taxon>
        <taxon>Chordata</taxon>
        <taxon>Craniata</taxon>
        <taxon>Vertebrata</taxon>
        <taxon>Euteleostomi</taxon>
        <taxon>Lepidosauria</taxon>
        <taxon>Squamata</taxon>
        <taxon>Bifurcata</taxon>
        <taxon>Unidentata</taxon>
        <taxon>Episquamata</taxon>
        <taxon>Laterata</taxon>
        <taxon>Lacertibaenia</taxon>
        <taxon>Lacertidae</taxon>
        <taxon>Podarcis</taxon>
    </lineage>
</organism>
<feature type="compositionally biased region" description="Polar residues" evidence="2">
    <location>
        <begin position="371"/>
        <end position="392"/>
    </location>
</feature>
<proteinExistence type="predicted"/>
<feature type="region of interest" description="Disordered" evidence="2">
    <location>
        <begin position="41"/>
        <end position="71"/>
    </location>
</feature>
<dbReference type="OMA" id="CALAQHH"/>
<sequence length="831" mass="93165">MSVNHLFGNKKRNSSILYGVDQAKVTTSPLSLQRATSRRNIGNCEDGFPPSKRYKSHAGTEHKELEDPFGDNDDFTADDLEEIDIIASQALTQNASLNVNTVKPKQNVELSSHPNSTIKTSDHITQWNIAPKSTGQFGSSTEETSSKDQFRLEALQAQYEEAEKKLKEMKDEILIKNGEIKILRDSMQQMEFTAEEQRKSYALLEMEKAQTICEKEKEFSKKLESLKSELQFRDAEMNELRMKLSNCERFKPVTSSMPYTSPKKSPRNISKAEECTQEKKSFPTKDSFRSEVSPKPSCSRTQLCVQALPFIKDSKMPNQENELVKEETRLNIFAQRKGSILINALLKQPVVPESSLGLCYLLSCNVDAQSGPSVQSSSFETGSTGSISNRSASSEEEETSLRIAQKLALTGLNLIAVDEGSLAENSEETERRISHLKRYKIPGAIHLLPLLEHHIGAYHQALLLMMKTGSSSGNQSACSSRTSSSAASSVDDNLSTLEEFALVSLGILYYLVSYSWDVLHTLLSLTMKPDCGLGAPEIPEKDEAVCSKQCRVVLQEPSPDLNTANVDQSQHPLFKKVLQLLASCATAAGYQRHGIMNQCLRVLVKLAEKSTVDLLTSFQHLLNRQTQTLFRCLSSDSPLFAVHLTVQLLTLFAQHLELAAQFCSCSETCLLLALYTYITSRPDKSVFEMRWLQLEQETVRLLTKCAQCCSNSVSLVGTDCQCNSEVVKALIIMMHRQWLTVRRVEGNLFDVRGKQVVRFLRDTALLLHSLSQRDKLFHEHCLEVLHQYDHVMPGVRAILRKVPDLKACEELALDELYPLEPEAEDQEIDCS</sequence>
<dbReference type="GO" id="GO:0070310">
    <property type="term" value="C:ATR-ATRIP complex"/>
    <property type="evidence" value="ECO:0007669"/>
    <property type="project" value="Ensembl"/>
</dbReference>
<gene>
    <name evidence="3" type="primary">ATRIP</name>
</gene>
<name>A0A670J3H8_PODMU</name>
<accession>A0A670J3H8</accession>
<reference evidence="3" key="3">
    <citation type="submission" date="2025-09" db="UniProtKB">
        <authorList>
            <consortium name="Ensembl"/>
        </authorList>
    </citation>
    <scope>IDENTIFICATION</scope>
</reference>
<reference evidence="3" key="2">
    <citation type="submission" date="2025-08" db="UniProtKB">
        <authorList>
            <consortium name="Ensembl"/>
        </authorList>
    </citation>
    <scope>IDENTIFICATION</scope>
</reference>
<reference evidence="3 4" key="1">
    <citation type="journal article" date="2019" name="Proc. Natl. Acad. Sci. U.S.A.">
        <title>Regulatory changes in pterin and carotenoid genes underlie balanced color polymorphisms in the wall lizard.</title>
        <authorList>
            <person name="Andrade P."/>
            <person name="Pinho C."/>
            <person name="Perez I de Lanuza G."/>
            <person name="Afonso S."/>
            <person name="Brejcha J."/>
            <person name="Rubin C.J."/>
            <person name="Wallerman O."/>
            <person name="Pereira P."/>
            <person name="Sabatino S.J."/>
            <person name="Bellati A."/>
            <person name="Pellitteri-Rosa D."/>
            <person name="Bosakova Z."/>
            <person name="Bunikis I."/>
            <person name="Carretero M.A."/>
            <person name="Feiner N."/>
            <person name="Marsik P."/>
            <person name="Pauperio F."/>
            <person name="Salvi D."/>
            <person name="Soler L."/>
            <person name="While G.M."/>
            <person name="Uller T."/>
            <person name="Font E."/>
            <person name="Andersson L."/>
            <person name="Carneiro M."/>
        </authorList>
    </citation>
    <scope>NUCLEOTIDE SEQUENCE</scope>
</reference>
<dbReference type="GeneID" id="114591609"/>
<feature type="coiled-coil region" evidence="1">
    <location>
        <begin position="145"/>
        <end position="179"/>
    </location>
</feature>
<dbReference type="GO" id="GO:0070530">
    <property type="term" value="F:K63-linked polyubiquitin modification-dependent protein binding"/>
    <property type="evidence" value="ECO:0007669"/>
    <property type="project" value="Ensembl"/>
</dbReference>
<feature type="region of interest" description="Disordered" evidence="2">
    <location>
        <begin position="371"/>
        <end position="396"/>
    </location>
</feature>
<keyword evidence="1" id="KW-0175">Coiled coil</keyword>
<evidence type="ECO:0000313" key="4">
    <source>
        <dbReference type="Proteomes" id="UP000472272"/>
    </source>
</evidence>
<dbReference type="GO" id="GO:0005654">
    <property type="term" value="C:nucleoplasm"/>
    <property type="evidence" value="ECO:0007669"/>
    <property type="project" value="Ensembl"/>
</dbReference>
<evidence type="ECO:0000256" key="1">
    <source>
        <dbReference type="SAM" id="Coils"/>
    </source>
</evidence>
<protein>
    <submittedName>
        <fullName evidence="3">ATR interacting protein</fullName>
    </submittedName>
</protein>
<dbReference type="Ensembl" id="ENSPMRT00000019982.1">
    <property type="protein sequence ID" value="ENSPMRP00000018811.1"/>
    <property type="gene ID" value="ENSPMRG00000012306.1"/>
</dbReference>